<keyword evidence="2" id="KW-0677">Repeat</keyword>
<evidence type="ECO:0000313" key="7">
    <source>
        <dbReference type="EMBL" id="CAK9276003.1"/>
    </source>
</evidence>
<evidence type="ECO:0008006" key="9">
    <source>
        <dbReference type="Google" id="ProtNLM"/>
    </source>
</evidence>
<dbReference type="Pfam" id="PF23598">
    <property type="entry name" value="LRR_14"/>
    <property type="match status" value="1"/>
</dbReference>
<evidence type="ECO:0000259" key="6">
    <source>
        <dbReference type="Pfam" id="PF23598"/>
    </source>
</evidence>
<accession>A0ABP0XA63</accession>
<evidence type="ECO:0000256" key="1">
    <source>
        <dbReference type="ARBA" id="ARBA00022614"/>
    </source>
</evidence>
<protein>
    <recommendedName>
        <fullName evidence="9">NB-ARC domain-containing protein</fullName>
    </recommendedName>
</protein>
<reference evidence="7" key="1">
    <citation type="submission" date="2024-02" db="EMBL/GenBank/DDBJ databases">
        <authorList>
            <consortium name="ELIXIR-Norway"/>
            <consortium name="Elixir Norway"/>
        </authorList>
    </citation>
    <scope>NUCLEOTIDE SEQUENCE</scope>
</reference>
<dbReference type="EMBL" id="OZ020102">
    <property type="protein sequence ID" value="CAK9276003.1"/>
    <property type="molecule type" value="Genomic_DNA"/>
</dbReference>
<dbReference type="InterPro" id="IPR002182">
    <property type="entry name" value="NB-ARC"/>
</dbReference>
<dbReference type="InterPro" id="IPR001611">
    <property type="entry name" value="Leu-rich_rpt"/>
</dbReference>
<sequence length="1222" mass="137079">MLIEPGLVLGILGRLQPLLNRVIDAVEITLKYDKSCFTAPWSRYRAASEINKLTESVEEHLKQADLVTVDLALSISAKVENATEDTKHALQSVENQLSIVTRQLPNVRRQLTDVTRQCLKPSTGKSWNIEEATFAIITAFQNLNASDDHDNAMEALPLTLATIDPQQPSPKLDVPQFVFGLDDSIGRLQQLLLSRHSDADPHSIGVWGKGGVGKTLLARKVHNSMEVRQHFGNANIIWLTVGKDPDIRSLYRTLSEKLCPNLVQLNTFSQTDYKDILYQELSSRRVLFIVDDVWEESVIEWLEVAKGPGSVTLWTSRKERVLLRAGVTETTKLHMDKLSEEDSWRLFCVHAFGQYNIPPGVEGLAHLVVEECQGLPLALKVIGGVMVGKKWPGEWERELKKLEESRMKHQDVEKHLFDCLKTSYDDLENADHPNAKECFLYFAVFREDELLEQDKLFQYWVAEGLVPGEVGDDPERETYHVLGLLIGRSLIELESDIENKLCCKIHRVLRDLAFHIIQSHDPDEKKQLALYRPGRHLQEFALEWRTNAKESLAVRRLSLNNNNLKTLPTKISTPNMQTLLLSHNEELEDFPNGFLKGIGQNLKVLDLSFNNDLKHLIYLHLGNCQGLKQLPKSIGELKNLENLHLGFGSFTKLPGSLGGLKMLVVLDLRNCANLQHLPRSIAKLRMLVTLNLFQCSALNNLPEEFRSLKLLESLNLLGCGRFNYLTISISAPNMQTLLLSHNELEDLPNGFLKGIGQNLKVLDLSFNKSLKALPRGFNNLKHLIYLHLGNCQGLKELPKSIGELKNLENLHLGFGSFTKLPESLGGLRMLVVLDLGNCANLHCLPKSIGKLKMLVTLNLFQCSALNNLPGEFSSLKQLESLNLLGCGRFDQVTQIYILVGLVSLRNLKIDAHNILPTGLFLPLRSLVIHKSSDSTLNQLQSLEGLEDLTLHTGEIKDFDSHMKSSFHTPFLNLKTLRLSLLPNLQNLELNACPNLVSLTLNDCPNLEGVALTNCPNLICLPALDSLPRLGSLVLRLSIKELPQSFTHRGAFPALNLFDLGQSKIVEFPEVEEGAMPKLQWLDFDDCIFLHTLPASFSLLTSIQKIILGSKNEKLMTSCKTNFRNSTVRKTFMVDGKPLIPEEEVFESVVPMQEDTTTVRGSDKRPFQKVDGDNEERLLKRGGSKLGSDFFVPSSPVSFVYLGSSSVAETTKSEKEHDLCEAL</sequence>
<dbReference type="Pfam" id="PF13855">
    <property type="entry name" value="LRR_8"/>
    <property type="match status" value="1"/>
</dbReference>
<evidence type="ECO:0000256" key="3">
    <source>
        <dbReference type="ARBA" id="ARBA00022821"/>
    </source>
</evidence>
<dbReference type="InterPro" id="IPR055414">
    <property type="entry name" value="LRR_R13L4/SHOC2-like"/>
</dbReference>
<dbReference type="PANTHER" id="PTHR36766">
    <property type="entry name" value="PLANT BROAD-SPECTRUM MILDEW RESISTANCE PROTEIN RPW8"/>
    <property type="match status" value="1"/>
</dbReference>
<gene>
    <name evidence="7" type="ORF">CSSPJE1EN1_LOCUS21481</name>
</gene>
<proteinExistence type="predicted"/>
<feature type="domain" description="NB-ARC" evidence="4">
    <location>
        <begin position="183"/>
        <end position="352"/>
    </location>
</feature>
<dbReference type="Gene3D" id="1.10.10.10">
    <property type="entry name" value="Winged helix-like DNA-binding domain superfamily/Winged helix DNA-binding domain"/>
    <property type="match status" value="1"/>
</dbReference>
<dbReference type="InterPro" id="IPR032675">
    <property type="entry name" value="LRR_dom_sf"/>
</dbReference>
<evidence type="ECO:0000313" key="8">
    <source>
        <dbReference type="Proteomes" id="UP001497444"/>
    </source>
</evidence>
<dbReference type="SUPFAM" id="SSF52047">
    <property type="entry name" value="RNI-like"/>
    <property type="match status" value="1"/>
</dbReference>
<dbReference type="Gene3D" id="1.10.8.430">
    <property type="entry name" value="Helical domain of apoptotic protease-activating factors"/>
    <property type="match status" value="1"/>
</dbReference>
<dbReference type="InterPro" id="IPR058922">
    <property type="entry name" value="WHD_DRP"/>
</dbReference>
<dbReference type="SUPFAM" id="SSF52058">
    <property type="entry name" value="L domain-like"/>
    <property type="match status" value="2"/>
</dbReference>
<evidence type="ECO:0000259" key="5">
    <source>
        <dbReference type="Pfam" id="PF23559"/>
    </source>
</evidence>
<dbReference type="InterPro" id="IPR003591">
    <property type="entry name" value="Leu-rich_rpt_typical-subtyp"/>
</dbReference>
<dbReference type="InterPro" id="IPR027417">
    <property type="entry name" value="P-loop_NTPase"/>
</dbReference>
<organism evidence="7 8">
    <name type="scientific">Sphagnum jensenii</name>
    <dbReference type="NCBI Taxonomy" id="128206"/>
    <lineage>
        <taxon>Eukaryota</taxon>
        <taxon>Viridiplantae</taxon>
        <taxon>Streptophyta</taxon>
        <taxon>Embryophyta</taxon>
        <taxon>Bryophyta</taxon>
        <taxon>Sphagnophytina</taxon>
        <taxon>Sphagnopsida</taxon>
        <taxon>Sphagnales</taxon>
        <taxon>Sphagnaceae</taxon>
        <taxon>Sphagnum</taxon>
    </lineage>
</organism>
<keyword evidence="8" id="KW-1185">Reference proteome</keyword>
<dbReference type="Proteomes" id="UP001497444">
    <property type="component" value="Chromosome 7"/>
</dbReference>
<evidence type="ECO:0000256" key="2">
    <source>
        <dbReference type="ARBA" id="ARBA00022737"/>
    </source>
</evidence>
<dbReference type="InterPro" id="IPR042197">
    <property type="entry name" value="Apaf_helical"/>
</dbReference>
<name>A0ABP0XA63_9BRYO</name>
<keyword evidence="3" id="KW-0611">Plant defense</keyword>
<dbReference type="Gene3D" id="3.80.10.10">
    <property type="entry name" value="Ribonuclease Inhibitor"/>
    <property type="match status" value="3"/>
</dbReference>
<dbReference type="SUPFAM" id="SSF52540">
    <property type="entry name" value="P-loop containing nucleoside triphosphate hydrolases"/>
    <property type="match status" value="1"/>
</dbReference>
<evidence type="ECO:0000259" key="4">
    <source>
        <dbReference type="Pfam" id="PF00931"/>
    </source>
</evidence>
<dbReference type="PRINTS" id="PR00364">
    <property type="entry name" value="DISEASERSIST"/>
</dbReference>
<dbReference type="SMART" id="SM00369">
    <property type="entry name" value="LRR_TYP"/>
    <property type="match status" value="5"/>
</dbReference>
<dbReference type="Pfam" id="PF00931">
    <property type="entry name" value="NB-ARC"/>
    <property type="match status" value="1"/>
</dbReference>
<keyword evidence="1" id="KW-0433">Leucine-rich repeat</keyword>
<dbReference type="Gene3D" id="3.40.50.300">
    <property type="entry name" value="P-loop containing nucleotide triphosphate hydrolases"/>
    <property type="match status" value="1"/>
</dbReference>
<dbReference type="PANTHER" id="PTHR36766:SF30">
    <property type="entry name" value="TIR-NBS TYPE DISEASE RESISTANCE PROTEIN-RELATED"/>
    <property type="match status" value="1"/>
</dbReference>
<feature type="domain" description="Disease resistance R13L4/SHOC-2-like LRR" evidence="6">
    <location>
        <begin position="816"/>
        <end position="1087"/>
    </location>
</feature>
<feature type="domain" description="Disease resistance protein winged helix" evidence="5">
    <location>
        <begin position="444"/>
        <end position="513"/>
    </location>
</feature>
<dbReference type="Pfam" id="PF23559">
    <property type="entry name" value="WHD_DRP"/>
    <property type="match status" value="1"/>
</dbReference>
<dbReference type="InterPro" id="IPR036388">
    <property type="entry name" value="WH-like_DNA-bd_sf"/>
</dbReference>